<evidence type="ECO:0000313" key="1">
    <source>
        <dbReference type="EMBL" id="MBB3054317.1"/>
    </source>
</evidence>
<dbReference type="InterPro" id="IPR013815">
    <property type="entry name" value="ATP_grasp_subdomain_1"/>
</dbReference>
<evidence type="ECO:0000313" key="2">
    <source>
        <dbReference type="Proteomes" id="UP000539265"/>
    </source>
</evidence>
<dbReference type="OrthoDB" id="9775266at2"/>
<comment type="caution">
    <text evidence="1">The sequence shown here is derived from an EMBL/GenBank/DDBJ whole genome shotgun (WGS) entry which is preliminary data.</text>
</comment>
<protein>
    <recommendedName>
        <fullName evidence="3">Tubulin-tyrosine ligase family protein</fullName>
    </recommendedName>
</protein>
<sequence>MCTVTYIPAKEGYYLTSNRDESINRAQAIPPREYEEDNIKLLYPKDADKNGTWIAAKNNGDAIVLLNGAFIKHAVQPPYKKSRGLVLMDIIKADYPDRFYKAMDLDGIEPFTIVLYVSGKLQECRWDGERKHIAALDKTKPYIWSSATLYDKMAIAKRNSWFNEWRKLSYAKTKEGILHFHRFGGAGDLKDGLVIDRDGKMKTMSITNLSVTPLGTTMTYNDLKDNKQYNSKLAAEPRLELSVGKAKKLPLLALRIFFIKLFNWEYWPFRVVYLPIMPYWFWLSLKARSLFFFNTSNPLIQNGGFAMESKDLIYSLMPDYYYPRTLWFKAGTGMAHIQETLQVENLTYPIIAKPDIGGRGVLVKKVHNDEELAAYVKNIKVDYLLQEFVAFQKEVGIFYYRVPGEEKGHISGIVGKEFLTVTGDGTSTIEQLLIRNSRYLLQLRVLQDTHREVLQQVLSAGEVHKLVPYGNHARGAKFIDLSHLISKQLTNTIDNICRQVPEFYFGRLDVMYNTWEELSEGKNFSIVELNGAGSEPTHIYDPQHSLWFAWSEIIRHWTLLYRISRLNHDNQGLDYMTYRQGREMLKNNTAYEKLVS</sequence>
<keyword evidence="2" id="KW-1185">Reference proteome</keyword>
<dbReference type="AlphaFoldDB" id="A0A839SCM1"/>
<dbReference type="Gene3D" id="3.30.1490.20">
    <property type="entry name" value="ATP-grasp fold, A domain"/>
    <property type="match status" value="1"/>
</dbReference>
<dbReference type="Pfam" id="PF05742">
    <property type="entry name" value="TANGO2"/>
    <property type="match status" value="1"/>
</dbReference>
<dbReference type="SUPFAM" id="SSF56059">
    <property type="entry name" value="Glutathione synthetase ATP-binding domain-like"/>
    <property type="match status" value="1"/>
</dbReference>
<name>A0A839SCM1_9SPHI</name>
<dbReference type="GO" id="GO:0005524">
    <property type="term" value="F:ATP binding"/>
    <property type="evidence" value="ECO:0007669"/>
    <property type="project" value="InterPro"/>
</dbReference>
<proteinExistence type="predicted"/>
<dbReference type="InterPro" id="IPR008551">
    <property type="entry name" value="TANGO2"/>
</dbReference>
<organism evidence="1 2">
    <name type="scientific">Mucilaginibacter gotjawali</name>
    <dbReference type="NCBI Taxonomy" id="1550579"/>
    <lineage>
        <taxon>Bacteria</taxon>
        <taxon>Pseudomonadati</taxon>
        <taxon>Bacteroidota</taxon>
        <taxon>Sphingobacteriia</taxon>
        <taxon>Sphingobacteriales</taxon>
        <taxon>Sphingobacteriaceae</taxon>
        <taxon>Mucilaginibacter</taxon>
    </lineage>
</organism>
<evidence type="ECO:0008006" key="3">
    <source>
        <dbReference type="Google" id="ProtNLM"/>
    </source>
</evidence>
<reference evidence="1" key="1">
    <citation type="submission" date="2020-08" db="EMBL/GenBank/DDBJ databases">
        <title>Genomic Encyclopedia of Type Strains, Phase III (KMG-III): the genomes of soil and plant-associated and newly described type strains.</title>
        <authorList>
            <person name="Whitman W."/>
        </authorList>
    </citation>
    <scope>NUCLEOTIDE SEQUENCE [LARGE SCALE GENOMIC DNA]</scope>
    <source>
        <strain evidence="1">CECT 8628</strain>
    </source>
</reference>
<dbReference type="Proteomes" id="UP000539265">
    <property type="component" value="Unassembled WGS sequence"/>
</dbReference>
<dbReference type="RefSeq" id="WP_096357151.1">
    <property type="nucleotide sequence ID" value="NZ_AP017313.1"/>
</dbReference>
<accession>A0A839SCM1</accession>
<dbReference type="EMBL" id="JACHWX010000002">
    <property type="protein sequence ID" value="MBB3054317.1"/>
    <property type="molecule type" value="Genomic_DNA"/>
</dbReference>
<gene>
    <name evidence="1" type="ORF">FHS11_000727</name>
</gene>